<evidence type="ECO:0000256" key="11">
    <source>
        <dbReference type="ARBA" id="ARBA00022842"/>
    </source>
</evidence>
<dbReference type="Pfam" id="PF02170">
    <property type="entry name" value="PAZ"/>
    <property type="match status" value="1"/>
</dbReference>
<evidence type="ECO:0000256" key="6">
    <source>
        <dbReference type="ARBA" id="ARBA00022741"/>
    </source>
</evidence>
<dbReference type="PROSITE" id="PS50821">
    <property type="entry name" value="PAZ"/>
    <property type="match status" value="1"/>
</dbReference>
<keyword evidence="4" id="KW-0479">Metal-binding</keyword>
<dbReference type="GO" id="GO:0004525">
    <property type="term" value="F:ribonuclease III activity"/>
    <property type="evidence" value="ECO:0007669"/>
    <property type="project" value="InterPro"/>
</dbReference>
<dbReference type="SUPFAM" id="SSF69065">
    <property type="entry name" value="RNase III domain-like"/>
    <property type="match status" value="2"/>
</dbReference>
<reference evidence="21" key="1">
    <citation type="journal article" date="2020" name="J Insects Food Feed">
        <title>The yellow mealworm (Tenebrio molitor) genome: a resource for the emerging insects as food and feed industry.</title>
        <authorList>
            <person name="Eriksson T."/>
            <person name="Andere A."/>
            <person name="Kelstrup H."/>
            <person name="Emery V."/>
            <person name="Picard C."/>
        </authorList>
    </citation>
    <scope>NUCLEOTIDE SEQUENCE</scope>
    <source>
        <strain evidence="21">Stoneville</strain>
        <tissue evidence="21">Whole head</tissue>
    </source>
</reference>
<name>A0A8J6HGW9_TENMO</name>
<evidence type="ECO:0000313" key="22">
    <source>
        <dbReference type="Proteomes" id="UP000719412"/>
    </source>
</evidence>
<dbReference type="FunFam" id="3.30.160.380:FF:000001">
    <property type="entry name" value="Endoribonuclease dicer-like 1"/>
    <property type="match status" value="1"/>
</dbReference>
<dbReference type="PROSITE" id="PS51194">
    <property type="entry name" value="HELICASE_CTER"/>
    <property type="match status" value="1"/>
</dbReference>
<reference evidence="21" key="2">
    <citation type="submission" date="2021-08" db="EMBL/GenBank/DDBJ databases">
        <authorList>
            <person name="Eriksson T."/>
        </authorList>
    </citation>
    <scope>NUCLEOTIDE SEQUENCE</scope>
    <source>
        <strain evidence="21">Stoneville</strain>
        <tissue evidence="21">Whole head</tissue>
    </source>
</reference>
<organism evidence="21 22">
    <name type="scientific">Tenebrio molitor</name>
    <name type="common">Yellow mealworm beetle</name>
    <dbReference type="NCBI Taxonomy" id="7067"/>
    <lineage>
        <taxon>Eukaryota</taxon>
        <taxon>Metazoa</taxon>
        <taxon>Ecdysozoa</taxon>
        <taxon>Arthropoda</taxon>
        <taxon>Hexapoda</taxon>
        <taxon>Insecta</taxon>
        <taxon>Pterygota</taxon>
        <taxon>Neoptera</taxon>
        <taxon>Endopterygota</taxon>
        <taxon>Coleoptera</taxon>
        <taxon>Polyphaga</taxon>
        <taxon>Cucujiformia</taxon>
        <taxon>Tenebrionidae</taxon>
        <taxon>Tenebrio</taxon>
    </lineage>
</organism>
<dbReference type="CDD" id="cd15903">
    <property type="entry name" value="Dicer_PBD"/>
    <property type="match status" value="1"/>
</dbReference>
<keyword evidence="6" id="KW-0547">Nucleotide-binding</keyword>
<dbReference type="EMBL" id="JABDTM020017225">
    <property type="protein sequence ID" value="KAH0818575.1"/>
    <property type="molecule type" value="Genomic_DNA"/>
</dbReference>
<evidence type="ECO:0000256" key="12">
    <source>
        <dbReference type="ARBA" id="ARBA00023158"/>
    </source>
</evidence>
<comment type="similarity">
    <text evidence="14 15">Belongs to the helicase family. Dicer subfamily.</text>
</comment>
<evidence type="ECO:0000259" key="19">
    <source>
        <dbReference type="PROSITE" id="PS51194"/>
    </source>
</evidence>
<dbReference type="InterPro" id="IPR048513">
    <property type="entry name" value="Dicer_PBD"/>
</dbReference>
<evidence type="ECO:0000256" key="14">
    <source>
        <dbReference type="ARBA" id="ARBA00035116"/>
    </source>
</evidence>
<evidence type="ECO:0000256" key="8">
    <source>
        <dbReference type="ARBA" id="ARBA00022801"/>
    </source>
</evidence>
<dbReference type="GO" id="GO:0004530">
    <property type="term" value="F:deoxyribonuclease I activity"/>
    <property type="evidence" value="ECO:0007669"/>
    <property type="project" value="TreeGrafter"/>
</dbReference>
<evidence type="ECO:0000256" key="7">
    <source>
        <dbReference type="ARBA" id="ARBA00022759"/>
    </source>
</evidence>
<gene>
    <name evidence="21" type="ORF">GEV33_004216</name>
</gene>
<evidence type="ECO:0000259" key="16">
    <source>
        <dbReference type="PROSITE" id="PS50142"/>
    </source>
</evidence>
<dbReference type="Proteomes" id="UP000719412">
    <property type="component" value="Unassembled WGS sequence"/>
</dbReference>
<proteinExistence type="inferred from homology"/>
<feature type="domain" description="RNase III" evidence="16">
    <location>
        <begin position="1048"/>
        <end position="1246"/>
    </location>
</feature>
<dbReference type="InterPro" id="IPR000999">
    <property type="entry name" value="RNase_III_dom"/>
</dbReference>
<keyword evidence="15" id="KW-0694">RNA-binding</keyword>
<dbReference type="GO" id="GO:0030422">
    <property type="term" value="P:siRNA processing"/>
    <property type="evidence" value="ECO:0007669"/>
    <property type="project" value="TreeGrafter"/>
</dbReference>
<sequence>MADEDKFTPRNYQVELMETAVENNTIIYLPTGADLEKVNLIVFDECHRGVDDQPMRQVMKTFHSCLEPPRILGLTATLLNGNCKLGKVMDEVRALETTYHSKVATVDGLDAVVGCVIDKNIKKKYITVDFSYSTNPQERFKYCEPSSLSSVDKAVIDRLHKIIDTLGFVKIDNCNNNQNFLADNLKPLEPVDLLKRLKNLVADLIIHVEMLGTFGGYKACIAHMIQVERIKKHCQDNLLFIVLNYVMTMLGWAKAVLKKSMDDYYGVDKIRKFSSDKVVKLFEVLEEYKADPSSEELCCLIFVKRRFTAKVIHHILRSLKEVDQSFNYLKSNFMVGNKNNPYNDTRENLFIMKKNREVLDGFVNKEINVLVSSNVLEEGIDIPKCTLVIKFDKVEDYRSYIQSKGRARHKSSIYYTIVERVESKKFFEKYEEFQRIEALLNDLLIGKNYERESPSKADIVNMYNEDEVEPYYVNGPNSAQVNMTSAVSLLCRYCSSLSCDQYTTYAPEWYIDEQNNILGNKVRVVIRLPIVCPITEPIMGRYMTNKKNAKRAAALEACIQLHKCGELDNNLLPLKKEFNEEDVSYLFEHWPSEREPEAGNKKKKRLYNREIAACVQGEIQENQTLYLHVIKLNPLYKRQDDFNQAIVYDLYKTMLCFGFLTPHPLPDLCKFPIFDSNGSIEVDIKINVKQRTFTREEIMAIREFHYLIFNDLLEILKPFLIFDNTGKNSEMLLVAPVQDVFDVDVDFDIIHKHNTLKNKSLEPSCSERLNLRVTEEAYLHKIVSPWYRSQPTMYVVTRVCLDKNALSSFPNQDYSTFVSYYEDKHSRKILNPSQPLLIVKGLAARLNAFKPRGREGKKKREKRYEELEEYLIPELVVKQDFPSCLWIQARFLPSILSRVAYILKLQQLQDRIAREIRANEKYLRNCPPLQLDVHLLNYVPNDLQLITPTDTSISMTDGSNLPLEAPGALLTQQHNKDFAMKMLEAEYSWRSIEEPKDIEREIGVTIMDIEYYETFIAQKTSKQTRLLKNESPVKNQNLLAIAYDKKFEEKELQILAIRFDNQCPNLCDFYKAMTAAEANDIVNLERLETLGDSFLKLISSLYIYFKFPNYNEGKSTTLKGKIVSNKNLYYLAIRKSLGGILKNSDLSPRDEWVPPCFCIPQMINNSIKNREYSVNSLFNCNISPTEQITGNLTRRTLDDMIYEGITVDEENSYASMCSFLNKQYVSDKSMADSVEALLGAHFQSGGIRVKAEIIQVFEDGKFSIFYKMLTYLLGGIKFVEWIGILPASENVQNLIESSVVDPILDKNATLANVNFHLPQWQEFEKRLGYHFNNRAFLLQALTHSSYSPNRVTQSYERLEFIGDAILDFLITCYIYEHCGVLNPGEVTDLRSALVNNNTFASLVVRCGFHKFLLMINLKLQGHIDKFAEYLATKNHVIDDEVLILLEEKDLNMAEYVDVPKVLGDVFEAVAGAVYLDSNKDLKTVWRVFYKIMWKEIDLFSKNVPKNVIRRLYECHTAYPTFR</sequence>
<dbReference type="GO" id="GO:0003723">
    <property type="term" value="F:RNA binding"/>
    <property type="evidence" value="ECO:0007669"/>
    <property type="project" value="UniProtKB-UniRule"/>
</dbReference>
<evidence type="ECO:0000256" key="4">
    <source>
        <dbReference type="ARBA" id="ARBA00022723"/>
    </source>
</evidence>
<accession>A0A8J6HGW9</accession>
<dbReference type="PANTHER" id="PTHR14950:SF37">
    <property type="entry name" value="ENDORIBONUCLEASE DICER"/>
    <property type="match status" value="1"/>
</dbReference>
<dbReference type="InterPro" id="IPR014001">
    <property type="entry name" value="Helicase_ATP-bd"/>
</dbReference>
<feature type="domain" description="Helicase C-terminal" evidence="19">
    <location>
        <begin position="277"/>
        <end position="451"/>
    </location>
</feature>
<keyword evidence="11" id="KW-0460">Magnesium</keyword>
<evidence type="ECO:0000313" key="21">
    <source>
        <dbReference type="EMBL" id="KAH0818575.1"/>
    </source>
</evidence>
<dbReference type="InterPro" id="IPR027417">
    <property type="entry name" value="P-loop_NTPase"/>
</dbReference>
<evidence type="ECO:0000256" key="10">
    <source>
        <dbReference type="ARBA" id="ARBA00022840"/>
    </source>
</evidence>
<dbReference type="GO" id="GO:0046872">
    <property type="term" value="F:metal ion binding"/>
    <property type="evidence" value="ECO:0007669"/>
    <property type="project" value="UniProtKB-KW"/>
</dbReference>
<evidence type="ECO:0000256" key="2">
    <source>
        <dbReference type="ARBA" id="ARBA00001946"/>
    </source>
</evidence>
<evidence type="ECO:0000256" key="13">
    <source>
        <dbReference type="ARBA" id="ARBA00023211"/>
    </source>
</evidence>
<dbReference type="PROSITE" id="PS51327">
    <property type="entry name" value="DICER_DSRBF"/>
    <property type="match status" value="1"/>
</dbReference>
<dbReference type="CDD" id="cd00593">
    <property type="entry name" value="RIBOc"/>
    <property type="match status" value="2"/>
</dbReference>
<dbReference type="InterPro" id="IPR006935">
    <property type="entry name" value="Helicase/UvrB_N"/>
</dbReference>
<dbReference type="InterPro" id="IPR005034">
    <property type="entry name" value="Dicer_dimerisation"/>
</dbReference>
<evidence type="ECO:0000256" key="15">
    <source>
        <dbReference type="PROSITE-ProRule" id="PRU00657"/>
    </source>
</evidence>
<keyword evidence="13" id="KW-0464">Manganese</keyword>
<comment type="cofactor">
    <cofactor evidence="2">
        <name>Mg(2+)</name>
        <dbReference type="ChEBI" id="CHEBI:18420"/>
    </cofactor>
</comment>
<keyword evidence="8" id="KW-0378">Hydrolase</keyword>
<dbReference type="SMART" id="SM00490">
    <property type="entry name" value="HELICc"/>
    <property type="match status" value="1"/>
</dbReference>
<dbReference type="GO" id="GO:0005634">
    <property type="term" value="C:nucleus"/>
    <property type="evidence" value="ECO:0007669"/>
    <property type="project" value="TreeGrafter"/>
</dbReference>
<dbReference type="InterPro" id="IPR036085">
    <property type="entry name" value="PAZ_dom_sf"/>
</dbReference>
<keyword evidence="3" id="KW-0540">Nuclease</keyword>
<dbReference type="InterPro" id="IPR001650">
    <property type="entry name" value="Helicase_C-like"/>
</dbReference>
<dbReference type="PANTHER" id="PTHR14950">
    <property type="entry name" value="DICER-RELATED"/>
    <property type="match status" value="1"/>
</dbReference>
<dbReference type="GO" id="GO:0006309">
    <property type="term" value="P:apoptotic DNA fragmentation"/>
    <property type="evidence" value="ECO:0007669"/>
    <property type="project" value="TreeGrafter"/>
</dbReference>
<dbReference type="SMART" id="SM00535">
    <property type="entry name" value="RIBOc"/>
    <property type="match status" value="2"/>
</dbReference>
<dbReference type="PROSITE" id="PS50142">
    <property type="entry name" value="RNASE_3_2"/>
    <property type="match status" value="2"/>
</dbReference>
<dbReference type="GO" id="GO:0005524">
    <property type="term" value="F:ATP binding"/>
    <property type="evidence" value="ECO:0007669"/>
    <property type="project" value="UniProtKB-KW"/>
</dbReference>
<dbReference type="InterPro" id="IPR048512">
    <property type="entry name" value="Dicer_platform"/>
</dbReference>
<evidence type="ECO:0000259" key="20">
    <source>
        <dbReference type="PROSITE" id="PS51327"/>
    </source>
</evidence>
<evidence type="ECO:0000259" key="17">
    <source>
        <dbReference type="PROSITE" id="PS50821"/>
    </source>
</evidence>
<dbReference type="Pfam" id="PF03368">
    <property type="entry name" value="Dicer_dimer"/>
    <property type="match status" value="1"/>
</dbReference>
<dbReference type="InterPro" id="IPR036389">
    <property type="entry name" value="RNase_III_sf"/>
</dbReference>
<keyword evidence="7" id="KW-0255">Endonuclease</keyword>
<dbReference type="Pfam" id="PF00636">
    <property type="entry name" value="Ribonuclease_3"/>
    <property type="match status" value="2"/>
</dbReference>
<keyword evidence="12" id="KW-0943">RNA-mediated gene silencing</keyword>
<feature type="domain" description="Helicase ATP-binding" evidence="18">
    <location>
        <begin position="1"/>
        <end position="96"/>
    </location>
</feature>
<dbReference type="Gene3D" id="1.10.1520.10">
    <property type="entry name" value="Ribonuclease III domain"/>
    <property type="match status" value="2"/>
</dbReference>
<dbReference type="PROSITE" id="PS51192">
    <property type="entry name" value="HELICASE_ATP_BIND_1"/>
    <property type="match status" value="1"/>
</dbReference>
<comment type="cofactor">
    <cofactor evidence="1">
        <name>Mn(2+)</name>
        <dbReference type="ChEBI" id="CHEBI:29035"/>
    </cofactor>
</comment>
<protein>
    <submittedName>
        <fullName evidence="21">Uncharacterized protein</fullName>
    </submittedName>
</protein>
<dbReference type="GO" id="GO:0070578">
    <property type="term" value="C:RISC-loading complex"/>
    <property type="evidence" value="ECO:0007669"/>
    <property type="project" value="TreeGrafter"/>
</dbReference>
<dbReference type="FunFam" id="1.10.1520.10:FF:000005">
    <property type="entry name" value="Putative endoribonuclease dicer"/>
    <property type="match status" value="1"/>
</dbReference>
<dbReference type="Pfam" id="PF00271">
    <property type="entry name" value="Helicase_C"/>
    <property type="match status" value="1"/>
</dbReference>
<dbReference type="GO" id="GO:0003677">
    <property type="term" value="F:DNA binding"/>
    <property type="evidence" value="ECO:0007669"/>
    <property type="project" value="InterPro"/>
</dbReference>
<keyword evidence="10" id="KW-0067">ATP-binding</keyword>
<dbReference type="SUPFAM" id="SSF52540">
    <property type="entry name" value="P-loop containing nucleoside triphosphate hydrolases"/>
    <property type="match status" value="1"/>
</dbReference>
<dbReference type="Gene3D" id="3.40.50.300">
    <property type="entry name" value="P-loop containing nucleotide triphosphate hydrolases"/>
    <property type="match status" value="3"/>
</dbReference>
<feature type="domain" description="Dicer dsRNA-binding fold" evidence="20">
    <location>
        <begin position="486"/>
        <end position="581"/>
    </location>
</feature>
<dbReference type="GO" id="GO:0004386">
    <property type="term" value="F:helicase activity"/>
    <property type="evidence" value="ECO:0007669"/>
    <property type="project" value="UniProtKB-KW"/>
</dbReference>
<dbReference type="GO" id="GO:0005737">
    <property type="term" value="C:cytoplasm"/>
    <property type="evidence" value="ECO:0007669"/>
    <property type="project" value="TreeGrafter"/>
</dbReference>
<feature type="domain" description="PAZ" evidence="17">
    <location>
        <begin position="748"/>
        <end position="880"/>
    </location>
</feature>
<keyword evidence="9" id="KW-0347">Helicase</keyword>
<comment type="caution">
    <text evidence="21">The sequence shown here is derived from an EMBL/GenBank/DDBJ whole genome shotgun (WGS) entry which is preliminary data.</text>
</comment>
<dbReference type="SMART" id="SM00949">
    <property type="entry name" value="PAZ"/>
    <property type="match status" value="1"/>
</dbReference>
<dbReference type="Gene3D" id="3.30.160.380">
    <property type="entry name" value="Dicer dimerisation domain"/>
    <property type="match status" value="1"/>
</dbReference>
<dbReference type="SUPFAM" id="SSF101690">
    <property type="entry name" value="PAZ domain"/>
    <property type="match status" value="1"/>
</dbReference>
<evidence type="ECO:0000256" key="1">
    <source>
        <dbReference type="ARBA" id="ARBA00001936"/>
    </source>
</evidence>
<keyword evidence="5" id="KW-0677">Repeat</keyword>
<dbReference type="Pfam" id="PF20931">
    <property type="entry name" value="Dicer_platform"/>
    <property type="match status" value="1"/>
</dbReference>
<dbReference type="InterPro" id="IPR003100">
    <property type="entry name" value="PAZ_dom"/>
</dbReference>
<evidence type="ECO:0000256" key="9">
    <source>
        <dbReference type="ARBA" id="ARBA00022806"/>
    </source>
</evidence>
<dbReference type="GO" id="GO:0031054">
    <property type="term" value="P:pre-miRNA processing"/>
    <property type="evidence" value="ECO:0007669"/>
    <property type="project" value="TreeGrafter"/>
</dbReference>
<evidence type="ECO:0000259" key="18">
    <source>
        <dbReference type="PROSITE" id="PS51192"/>
    </source>
</evidence>
<evidence type="ECO:0000256" key="3">
    <source>
        <dbReference type="ARBA" id="ARBA00022722"/>
    </source>
</evidence>
<evidence type="ECO:0000256" key="5">
    <source>
        <dbReference type="ARBA" id="ARBA00022737"/>
    </source>
</evidence>
<dbReference type="Pfam" id="PF04851">
    <property type="entry name" value="ResIII"/>
    <property type="match status" value="1"/>
</dbReference>
<keyword evidence="22" id="KW-1185">Reference proteome</keyword>
<feature type="domain" description="RNase III" evidence="16">
    <location>
        <begin position="1320"/>
        <end position="1478"/>
    </location>
</feature>
<dbReference type="Gene3D" id="2.170.260.10">
    <property type="entry name" value="paz domain"/>
    <property type="match status" value="1"/>
</dbReference>
<dbReference type="InterPro" id="IPR038248">
    <property type="entry name" value="Dicer_dimer_sf"/>
</dbReference>